<dbReference type="InterPro" id="IPR018914">
    <property type="entry name" value="DUF2480"/>
</dbReference>
<accession>A0A1M7DKH2</accession>
<dbReference type="Proteomes" id="UP000184069">
    <property type="component" value="Unassembled WGS sequence"/>
</dbReference>
<evidence type="ECO:0008006" key="3">
    <source>
        <dbReference type="Google" id="ProtNLM"/>
    </source>
</evidence>
<evidence type="ECO:0000313" key="2">
    <source>
        <dbReference type="Proteomes" id="UP000184069"/>
    </source>
</evidence>
<sequence length="172" mass="19928">MIKMSEEFEIRNKVAESGLVNFDLTTLLPKGERKGIDLKDFLFQEMILKEKDFREKVEAIDVEQYRDSYIYIYNSVDTIIPLWAYFVLTAKLTDVAKKIVFGNREDLEVILMHNAIQTYDFGDMRGKRVLVKGCSDKEMPENAYIELVEQLKPIVKSLMFGEACSNVPIVKN</sequence>
<proteinExistence type="predicted"/>
<evidence type="ECO:0000313" key="1">
    <source>
        <dbReference type="EMBL" id="SHL80011.1"/>
    </source>
</evidence>
<dbReference type="EMBL" id="FRBM01000006">
    <property type="protein sequence ID" value="SHL80011.1"/>
    <property type="molecule type" value="Genomic_DNA"/>
</dbReference>
<reference evidence="1 2" key="1">
    <citation type="submission" date="2016-11" db="EMBL/GenBank/DDBJ databases">
        <authorList>
            <person name="Jaros S."/>
            <person name="Januszkiewicz K."/>
            <person name="Wedrychowicz H."/>
        </authorList>
    </citation>
    <scope>NUCLEOTIDE SEQUENCE [LARGE SCALE GENOMIC DNA]</scope>
    <source>
        <strain evidence="1 2">DSM 27621</strain>
    </source>
</reference>
<dbReference type="Pfam" id="PF10652">
    <property type="entry name" value="DUF2480"/>
    <property type="match status" value="1"/>
</dbReference>
<protein>
    <recommendedName>
        <fullName evidence="3">DUF2480 family protein</fullName>
    </recommendedName>
</protein>
<name>A0A1M7DKH2_9FLAO</name>
<gene>
    <name evidence="1" type="ORF">SAMN05444407_106168</name>
</gene>
<organism evidence="1 2">
    <name type="scientific">Chryseobacterium contaminans</name>
    <dbReference type="NCBI Taxonomy" id="1423959"/>
    <lineage>
        <taxon>Bacteria</taxon>
        <taxon>Pseudomonadati</taxon>
        <taxon>Bacteroidota</taxon>
        <taxon>Flavobacteriia</taxon>
        <taxon>Flavobacteriales</taxon>
        <taxon>Weeksellaceae</taxon>
        <taxon>Chryseobacterium group</taxon>
        <taxon>Chryseobacterium</taxon>
    </lineage>
</organism>
<dbReference type="AlphaFoldDB" id="A0A1M7DKH2"/>
<dbReference type="STRING" id="1423959.SAMN05444407_106168"/>